<evidence type="ECO:0000313" key="4">
    <source>
        <dbReference type="Proteomes" id="UP001107558"/>
    </source>
</evidence>
<dbReference type="Pfam" id="PF01607">
    <property type="entry name" value="CBM_14"/>
    <property type="match status" value="1"/>
</dbReference>
<feature type="region of interest" description="Disordered" evidence="1">
    <location>
        <begin position="196"/>
        <end position="227"/>
    </location>
</feature>
<feature type="region of interest" description="Disordered" evidence="1">
    <location>
        <begin position="2103"/>
        <end position="2139"/>
    </location>
</feature>
<feature type="region of interest" description="Disordered" evidence="1">
    <location>
        <begin position="1208"/>
        <end position="1236"/>
    </location>
</feature>
<feature type="region of interest" description="Disordered" evidence="1">
    <location>
        <begin position="1322"/>
        <end position="1347"/>
    </location>
</feature>
<dbReference type="Gene3D" id="3.20.20.370">
    <property type="entry name" value="Glycoside hydrolase/deacetylase"/>
    <property type="match status" value="1"/>
</dbReference>
<dbReference type="PROSITE" id="PS50940">
    <property type="entry name" value="CHIT_BIND_II"/>
    <property type="match status" value="1"/>
</dbReference>
<evidence type="ECO:0000313" key="3">
    <source>
        <dbReference type="EMBL" id="KAG5683463.1"/>
    </source>
</evidence>
<feature type="compositionally biased region" description="Polar residues" evidence="1">
    <location>
        <begin position="442"/>
        <end position="465"/>
    </location>
</feature>
<feature type="compositionally biased region" description="Polar residues" evidence="1">
    <location>
        <begin position="486"/>
        <end position="498"/>
    </location>
</feature>
<feature type="region of interest" description="Disordered" evidence="1">
    <location>
        <begin position="442"/>
        <end position="466"/>
    </location>
</feature>
<dbReference type="InterPro" id="IPR002509">
    <property type="entry name" value="NODB_dom"/>
</dbReference>
<dbReference type="Pfam" id="PF01522">
    <property type="entry name" value="Polysacc_deac_1"/>
    <property type="match status" value="1"/>
</dbReference>
<feature type="domain" description="Chitin-binding type-2" evidence="2">
    <location>
        <begin position="39"/>
        <end position="94"/>
    </location>
</feature>
<feature type="compositionally biased region" description="Basic and acidic residues" evidence="1">
    <location>
        <begin position="292"/>
        <end position="317"/>
    </location>
</feature>
<evidence type="ECO:0000256" key="1">
    <source>
        <dbReference type="SAM" id="MobiDB-lite"/>
    </source>
</evidence>
<feature type="compositionally biased region" description="Low complexity" evidence="1">
    <location>
        <begin position="553"/>
        <end position="566"/>
    </location>
</feature>
<feature type="compositionally biased region" description="Polar residues" evidence="1">
    <location>
        <begin position="587"/>
        <end position="597"/>
    </location>
</feature>
<dbReference type="PANTHER" id="PTHR45985:SF12">
    <property type="entry name" value="CHITIN DEACETYLASE-LIKE 5, ISOFORM B"/>
    <property type="match status" value="1"/>
</dbReference>
<feature type="compositionally biased region" description="Acidic residues" evidence="1">
    <location>
        <begin position="322"/>
        <end position="334"/>
    </location>
</feature>
<dbReference type="PANTHER" id="PTHR45985">
    <property type="match status" value="1"/>
</dbReference>
<feature type="compositionally biased region" description="Polar residues" evidence="1">
    <location>
        <begin position="2198"/>
        <end position="2208"/>
    </location>
</feature>
<keyword evidence="4" id="KW-1185">Reference proteome</keyword>
<feature type="compositionally biased region" description="Low complexity" evidence="1">
    <location>
        <begin position="2103"/>
        <end position="2127"/>
    </location>
</feature>
<dbReference type="FunFam" id="3.20.20.370:FF:000003">
    <property type="entry name" value="CLUMA_CG003232, isoform B"/>
    <property type="match status" value="1"/>
</dbReference>
<dbReference type="SMART" id="SM00494">
    <property type="entry name" value="ChtBD2"/>
    <property type="match status" value="1"/>
</dbReference>
<organism evidence="3 4">
    <name type="scientific">Polypedilum vanderplanki</name>
    <name type="common">Sleeping chironomid midge</name>
    <dbReference type="NCBI Taxonomy" id="319348"/>
    <lineage>
        <taxon>Eukaryota</taxon>
        <taxon>Metazoa</taxon>
        <taxon>Ecdysozoa</taxon>
        <taxon>Arthropoda</taxon>
        <taxon>Hexapoda</taxon>
        <taxon>Insecta</taxon>
        <taxon>Pterygota</taxon>
        <taxon>Neoptera</taxon>
        <taxon>Endopterygota</taxon>
        <taxon>Diptera</taxon>
        <taxon>Nematocera</taxon>
        <taxon>Chironomoidea</taxon>
        <taxon>Chironomidae</taxon>
        <taxon>Chironominae</taxon>
        <taxon>Polypedilum</taxon>
        <taxon>Polypedilum</taxon>
    </lineage>
</organism>
<dbReference type="SUPFAM" id="SSF88713">
    <property type="entry name" value="Glycoside hydrolase/deacetylase"/>
    <property type="match status" value="1"/>
</dbReference>
<evidence type="ECO:0000259" key="2">
    <source>
        <dbReference type="PROSITE" id="PS50940"/>
    </source>
</evidence>
<name>A0A9J6CNL6_POLVA</name>
<dbReference type="CDD" id="cd10975">
    <property type="entry name" value="CE4_CDA_like_2"/>
    <property type="match status" value="1"/>
</dbReference>
<feature type="compositionally biased region" description="Basic and acidic residues" evidence="1">
    <location>
        <begin position="1133"/>
        <end position="1151"/>
    </location>
</feature>
<dbReference type="InterPro" id="IPR052740">
    <property type="entry name" value="CE4"/>
</dbReference>
<reference evidence="3" key="1">
    <citation type="submission" date="2021-03" db="EMBL/GenBank/DDBJ databases">
        <title>Chromosome level genome of the anhydrobiotic midge Polypedilum vanderplanki.</title>
        <authorList>
            <person name="Yoshida Y."/>
            <person name="Kikawada T."/>
            <person name="Gusev O."/>
        </authorList>
    </citation>
    <scope>NUCLEOTIDE SEQUENCE</scope>
    <source>
        <strain evidence="3">NIAS01</strain>
        <tissue evidence="3">Whole body or cell culture</tissue>
    </source>
</reference>
<dbReference type="SUPFAM" id="SSF57625">
    <property type="entry name" value="Invertebrate chitin-binding proteins"/>
    <property type="match status" value="1"/>
</dbReference>
<feature type="compositionally biased region" description="Polar residues" evidence="1">
    <location>
        <begin position="1"/>
        <end position="15"/>
    </location>
</feature>
<feature type="compositionally biased region" description="Low complexity" evidence="1">
    <location>
        <begin position="507"/>
        <end position="518"/>
    </location>
</feature>
<dbReference type="InterPro" id="IPR011330">
    <property type="entry name" value="Glyco_hydro/deAcase_b/a-brl"/>
</dbReference>
<feature type="region of interest" description="Disordered" evidence="1">
    <location>
        <begin position="1133"/>
        <end position="1171"/>
    </location>
</feature>
<feature type="compositionally biased region" description="Polar residues" evidence="1">
    <location>
        <begin position="2171"/>
        <end position="2185"/>
    </location>
</feature>
<dbReference type="Proteomes" id="UP001107558">
    <property type="component" value="Chromosome 1"/>
</dbReference>
<feature type="compositionally biased region" description="Low complexity" evidence="1">
    <location>
        <begin position="130"/>
        <end position="145"/>
    </location>
</feature>
<dbReference type="GO" id="GO:0005975">
    <property type="term" value="P:carbohydrate metabolic process"/>
    <property type="evidence" value="ECO:0007669"/>
    <property type="project" value="InterPro"/>
</dbReference>
<feature type="compositionally biased region" description="Low complexity" evidence="1">
    <location>
        <begin position="1070"/>
        <end position="1106"/>
    </location>
</feature>
<dbReference type="GO" id="GO:0008061">
    <property type="term" value="F:chitin binding"/>
    <property type="evidence" value="ECO:0007669"/>
    <property type="project" value="InterPro"/>
</dbReference>
<dbReference type="InterPro" id="IPR036508">
    <property type="entry name" value="Chitin-bd_dom_sf"/>
</dbReference>
<comment type="caution">
    <text evidence="3">The sequence shown here is derived from an EMBL/GenBank/DDBJ whole genome shotgun (WGS) entry which is preliminary data.</text>
</comment>
<dbReference type="GO" id="GO:0016810">
    <property type="term" value="F:hydrolase activity, acting on carbon-nitrogen (but not peptide) bonds"/>
    <property type="evidence" value="ECO:0007669"/>
    <property type="project" value="InterPro"/>
</dbReference>
<feature type="region of interest" description="Disordered" evidence="1">
    <location>
        <begin position="1"/>
        <end position="35"/>
    </location>
</feature>
<sequence>MRDFTNAQTRRSQSPRAGPTGRALGVNPKGSSVSSSSSEFSCPEEFGYFPHPSDCSLYYVCVFGGALLESCTGGLMYSHELQTCDWPRNVGCEISEVSQGVTAPAREVTPRVPQVSVPSRIRFSSVGAESPSLSAPSASGPSAPAHIQQIHTLPPPPDQQRISPKPVITSRGQPPAFTNQDEILKQLYAEAHDTLPPAEEEESDRQQRVYRGQPSTVTQVQRDRDGIIHQPSVNAIPTTQQKVGSFAFSNSQIPTFSEDELQDLDITKHKVLDRKRRDLSSQTDDDADDEDDKKSSTEIEHSNDKRKIERRSNKDEAIAMGLDDELLEGSENSDDVQRRTRQLRPSIISSPWRISSARAVNFAPSHQNSFGSSFNSGGNFPSSQSGFLFKSDGRFYPNNPFKSSSSTNAASSSDDFQPVISTYSGNIKNKYNSFSTFGGSGASYSHAESSDQESTPKYKQSSKIPSHSPAILPLLYSLESFEPKAKTTTQAPPGQDNYSYFHIGKPSSSSQQQQQQQQDKVKTFAYPVTNQPTTTQRTYVSFNSVGGFFNNNQQQQQQQQSSNQGFLPLKPIQSNKATPAPIYEGTKSASSYDSRYTTPSPIKTAASASSPYPSSQFLNNLSFKNSQPSLFNFGIDNERPNHEEKIVEITTKKFQQNYKQYPIPTSTPKYINAFTTPNQLFDVDKFIAELRETQRLQNLQKIAAANNNLSPHQPYYKNQTQNAIRYQYYSSPSTTTSTTTALPDEYYYDDEEEEEPTYDNGVNLSKLKVQNDNKVAHNVNINGNKDGYSSHSLNKKPPSVIHTNAAAIDDDEYYEDYEDEEEEEEFQFLPPPVNKPKYIPMTETMAPRPINVTTLRPYYVSGHTFSTPPPHTSTVPSIIKFPDDVFQAIRPFTSPAPKIIFSNNNKLKPVANYDITKGTTSSTTSTSTTTERTTTRKTKVKIVTKATTKKVTAAQHVTSTTFKPTRTTTKRKQYTNNANHRGNSRFKASTKRPDLTRLEIDEKLPNRVEQSSPAPNSFNIPQKTQITQNKNYYNTSNNYNSNFDSFYPVYDDDVEIYRDVDYSNIYNNQPKSTPSSTYRPSTTQTPQTFAPKPQTQSTTYLTQTQSPKQKYNQDIYSSADYDEALVAQLQESERYGQQEEHSSDFRGDRNELNPLSDRTINKVQSSSYSNGPRYSSIPAIVKISTPEPFSYKPTASVTYRPSVITSSTTRKTTTTTPFTFPPTTISTTQRTTTSISTTTQEPYYTATRSSLSDGTNNNKTANNRYRITLSARAGSLSPVFSHSAPSSSFHNHPITPLPLFHNQINHTVTLLPPQTTILTSTMTTSTSTTTTTSSPLPLPPSSSSLTSSVQVVNTNNKLDKIKSHNNNKHDSLSDHYYYQDGPIDYYDNVDEISIPSSSIKPLNIHNNNNIKSLSSSSNSLSLASNVGDLSFKLPNLSEHRYDQSTLKSYFMNSKPSSTTESLSLANLRTLTTTERPPASTTTNARDIEAQRQKILSFIISENQPSSFKAPSTTSSTTTIISTTTQKTINNKFSNNFNNNYNNNAYVNTQETTTSSTQSSVINQSPKTTILLSRDQLTQNKPIRLTLTSAIDDSNGRKLVKDQELPRGNVEEIPLIKSRQSLHLKPIEPTTYSPSKPFRHLTTESTTTSKKIIDVPSTVANSIDEDLSDPDALIIHSRRRPYVNDFLTTNTILPTRFPLRTTSESLKESEEYQQTSSVTTTTPRSLAQSFTSRGQVFKEILNKTFDSQVHLKPIVSPYASLESQRLTNAIRTTTPRTNLININSVKTTTTSVPSTLASSTYKNFFFITAPPKISSSSNNISTYLFPESSTTASTSTSVLMTSTTVAPTASPLILSHIESTEQNSRGRYRPIYSFSSPNSVTDEEATTYSPRSKFNTRTQAIVNSYSSTSEQPAAVRRKVIRLKSQQNEQSQPLSSSTERVDVTTYNPARKFTVDNLFQSPVKDKNDIRPILTKLNEFISKLSHAGDIFSPTPRYNDLTNENVALVVEVTEKPFYYTRLSNTNSLLLRNNNSELHETSTKRFRATVEMPEMKVPEEKGDNNDNDEEINYADDDDEEIVARVNADKNSSSATTQATKIYVNTTYSTQSTTTATQTTTQTMTSTTTETSTTNPKSLIPPRATRVNNAIKSSIIAGLPRRSNSNSASIKCNDVSSNAKCNEIPSRTSNRNQNRDRGSSPYAGETQSTVSQNARGTPPPQRARPTLKPSQTVVKDAQQFVDIYRYPPSRPEPLYPQPIPDKTAAKCRKDVCLLPDCYCGGKDIPGDIPVEQVPQIVLLTFDDSVNDLNKQLYSDLFERGRVNPNGCPISATFYVSHEWTDYSQVQNLYADGHEMASHTVSHSFGEQFSLKKWAREIAGQREILSAYGGVKQEDIRGMRAPFLSIGGNKMFKMLYDFNFTYDSSMPVYENRPPSWPYTLDYKIFHDCMIPPCPTKSYPGVWEVPMVMWQDLNGGRCSMGDACSNPADADGVFKMIMKNFERHYTTNRAPFGLFYHAAWFTQPHHKEGFIEFLDAINRMKDVYIVTNWQALQWVRDPTPISRMNSFQPFQCNYQDRPKRCNNPKVCNLWHKSGVRYMRTCQPCPEIYPWTGKTGIRSSRIDNDLEVVEST</sequence>
<protein>
    <recommendedName>
        <fullName evidence="2">Chitin-binding type-2 domain-containing protein</fullName>
    </recommendedName>
</protein>
<feature type="region of interest" description="Disordered" evidence="1">
    <location>
        <begin position="2171"/>
        <end position="2226"/>
    </location>
</feature>
<dbReference type="InterPro" id="IPR002557">
    <property type="entry name" value="Chitin-bd_dom"/>
</dbReference>
<feature type="region of interest" description="Disordered" evidence="1">
    <location>
        <begin position="274"/>
        <end position="342"/>
    </location>
</feature>
<proteinExistence type="predicted"/>
<dbReference type="EMBL" id="JADBJN010000001">
    <property type="protein sequence ID" value="KAG5683463.1"/>
    <property type="molecule type" value="Genomic_DNA"/>
</dbReference>
<feature type="region of interest" description="Disordered" evidence="1">
    <location>
        <begin position="1065"/>
        <end position="1110"/>
    </location>
</feature>
<feature type="region of interest" description="Disordered" evidence="1">
    <location>
        <begin position="484"/>
        <end position="521"/>
    </location>
</feature>
<accession>A0A9J6CNL6</accession>
<feature type="region of interest" description="Disordered" evidence="1">
    <location>
        <begin position="553"/>
        <end position="597"/>
    </location>
</feature>
<gene>
    <name evidence="3" type="ORF">PVAND_012741</name>
</gene>
<dbReference type="GO" id="GO:0005576">
    <property type="term" value="C:extracellular region"/>
    <property type="evidence" value="ECO:0007669"/>
    <property type="project" value="InterPro"/>
</dbReference>
<feature type="region of interest" description="Disordered" evidence="1">
    <location>
        <begin position="127"/>
        <end position="176"/>
    </location>
</feature>
<dbReference type="OrthoDB" id="504708at2759"/>
<dbReference type="Gene3D" id="2.170.140.10">
    <property type="entry name" value="Chitin binding domain"/>
    <property type="match status" value="1"/>
</dbReference>